<evidence type="ECO:0008006" key="3">
    <source>
        <dbReference type="Google" id="ProtNLM"/>
    </source>
</evidence>
<sequence>MGKFNLIIALQSEDGTWVQDERDIQQLLADLEREFSLADVKSCLASMNGSKAPRSDGFFLRKFNVTLITLVPKVERPINMAQFRPIALCNTVAKVISKMLAKRLKYVLPSVISESQSTFLPN</sequence>
<organism evidence="1 2">
    <name type="scientific">Lithospermum erythrorhizon</name>
    <name type="common">Purple gromwell</name>
    <name type="synonym">Lithospermum officinale var. erythrorhizon</name>
    <dbReference type="NCBI Taxonomy" id="34254"/>
    <lineage>
        <taxon>Eukaryota</taxon>
        <taxon>Viridiplantae</taxon>
        <taxon>Streptophyta</taxon>
        <taxon>Embryophyta</taxon>
        <taxon>Tracheophyta</taxon>
        <taxon>Spermatophyta</taxon>
        <taxon>Magnoliopsida</taxon>
        <taxon>eudicotyledons</taxon>
        <taxon>Gunneridae</taxon>
        <taxon>Pentapetalae</taxon>
        <taxon>asterids</taxon>
        <taxon>lamiids</taxon>
        <taxon>Boraginales</taxon>
        <taxon>Boraginaceae</taxon>
        <taxon>Boraginoideae</taxon>
        <taxon>Lithospermeae</taxon>
        <taxon>Lithospermum</taxon>
    </lineage>
</organism>
<dbReference type="InterPro" id="IPR052343">
    <property type="entry name" value="Retrotransposon-Effector_Assoc"/>
</dbReference>
<protein>
    <recommendedName>
        <fullName evidence="3">Reverse transcriptase domain-containing protein</fullName>
    </recommendedName>
</protein>
<name>A0AAV3RXZ9_LITER</name>
<comment type="caution">
    <text evidence="1">The sequence shown here is derived from an EMBL/GenBank/DDBJ whole genome shotgun (WGS) entry which is preliminary data.</text>
</comment>
<dbReference type="PANTHER" id="PTHR46890">
    <property type="entry name" value="NON-LTR RETROLELEMENT REVERSE TRANSCRIPTASE-LIKE PROTEIN-RELATED"/>
    <property type="match status" value="1"/>
</dbReference>
<reference evidence="1 2" key="1">
    <citation type="submission" date="2024-01" db="EMBL/GenBank/DDBJ databases">
        <title>The complete chloroplast genome sequence of Lithospermum erythrorhizon: insights into the phylogenetic relationship among Boraginaceae species and the maternal lineages of purple gromwells.</title>
        <authorList>
            <person name="Okada T."/>
            <person name="Watanabe K."/>
        </authorList>
    </citation>
    <scope>NUCLEOTIDE SEQUENCE [LARGE SCALE GENOMIC DNA]</scope>
</reference>
<dbReference type="EMBL" id="BAABME010012552">
    <property type="protein sequence ID" value="GAA0185247.1"/>
    <property type="molecule type" value="Genomic_DNA"/>
</dbReference>
<accession>A0AAV3RXZ9</accession>
<evidence type="ECO:0000313" key="2">
    <source>
        <dbReference type="Proteomes" id="UP001454036"/>
    </source>
</evidence>
<dbReference type="PANTHER" id="PTHR46890:SF48">
    <property type="entry name" value="RNA-DIRECTED DNA POLYMERASE"/>
    <property type="match status" value="1"/>
</dbReference>
<dbReference type="AlphaFoldDB" id="A0AAV3RXZ9"/>
<proteinExistence type="predicted"/>
<dbReference type="Proteomes" id="UP001454036">
    <property type="component" value="Unassembled WGS sequence"/>
</dbReference>
<keyword evidence="2" id="KW-1185">Reference proteome</keyword>
<gene>
    <name evidence="1" type="ORF">LIER_32535</name>
</gene>
<evidence type="ECO:0000313" key="1">
    <source>
        <dbReference type="EMBL" id="GAA0185247.1"/>
    </source>
</evidence>